<keyword evidence="1" id="KW-0812">Transmembrane</keyword>
<dbReference type="RefSeq" id="WP_190328377.1">
    <property type="nucleotide sequence ID" value="NZ_CP061171.1"/>
</dbReference>
<evidence type="ECO:0000313" key="3">
    <source>
        <dbReference type="Proteomes" id="UP000516439"/>
    </source>
</evidence>
<evidence type="ECO:0000256" key="1">
    <source>
        <dbReference type="SAM" id="Phobius"/>
    </source>
</evidence>
<gene>
    <name evidence="2" type="ORF">H9N25_06830</name>
</gene>
<feature type="transmembrane region" description="Helical" evidence="1">
    <location>
        <begin position="28"/>
        <end position="45"/>
    </location>
</feature>
<keyword evidence="1" id="KW-0472">Membrane</keyword>
<keyword evidence="1" id="KW-1133">Transmembrane helix</keyword>
<accession>A0ABX6TN75</accession>
<name>A0ABX6TN75_9SPHI</name>
<protein>
    <submittedName>
        <fullName evidence="2">Uncharacterized protein</fullName>
    </submittedName>
</protein>
<dbReference type="Proteomes" id="UP000516439">
    <property type="component" value="Chromosome"/>
</dbReference>
<organism evidence="2 3">
    <name type="scientific">Pedobacter riviphilus</name>
    <dbReference type="NCBI Taxonomy" id="2766984"/>
    <lineage>
        <taxon>Bacteria</taxon>
        <taxon>Pseudomonadati</taxon>
        <taxon>Bacteroidota</taxon>
        <taxon>Sphingobacteriia</taxon>
        <taxon>Sphingobacteriales</taxon>
        <taxon>Sphingobacteriaceae</taxon>
        <taxon>Pedobacter</taxon>
    </lineage>
</organism>
<keyword evidence="3" id="KW-1185">Reference proteome</keyword>
<dbReference type="EMBL" id="CP061171">
    <property type="protein sequence ID" value="QNR86127.1"/>
    <property type="molecule type" value="Genomic_DNA"/>
</dbReference>
<proteinExistence type="predicted"/>
<evidence type="ECO:0000313" key="2">
    <source>
        <dbReference type="EMBL" id="QNR86127.1"/>
    </source>
</evidence>
<reference evidence="2 3" key="1">
    <citation type="submission" date="2020-09" db="EMBL/GenBank/DDBJ databases">
        <title>Pedobacter sp. SW-16 isolated from soil near Yeocheon.</title>
        <authorList>
            <person name="Im H.S."/>
            <person name="Joung Y."/>
            <person name="Lee S.-S."/>
        </authorList>
    </citation>
    <scope>NUCLEOTIDE SEQUENCE [LARGE SCALE GENOMIC DNA]</scope>
    <source>
        <strain evidence="2 3">SW-16</strain>
    </source>
</reference>
<sequence>MDIKLNDVFNHIIYFPNKYNSLLSLPKLSFAAVLVPLAFFCHRYFSELAQSPTSAISIGLSFNISIGQNHWLTRLVH</sequence>